<dbReference type="AlphaFoldDB" id="A0A9E7CTF5"/>
<dbReference type="KEGG" id="fbm:MQE35_01625"/>
<keyword evidence="1" id="KW-1133">Transmembrane helix</keyword>
<dbReference type="Proteomes" id="UP000831290">
    <property type="component" value="Chromosome"/>
</dbReference>
<name>A0A9E7CTF5_9FLAO</name>
<accession>A0A9E7CTF5</accession>
<feature type="transmembrane region" description="Helical" evidence="1">
    <location>
        <begin position="99"/>
        <end position="117"/>
    </location>
</feature>
<keyword evidence="1" id="KW-0472">Membrane</keyword>
<evidence type="ECO:0000313" key="3">
    <source>
        <dbReference type="Proteomes" id="UP000831290"/>
    </source>
</evidence>
<reference evidence="2" key="1">
    <citation type="submission" date="2022-03" db="EMBL/GenBank/DDBJ databases">
        <title>Description of Abyssus ytuae gen. nov., sp. nov., a novel member of the family Flavobacteriaceae isolated from the sediment of Mariana Trench.</title>
        <authorList>
            <person name="Zhang J."/>
            <person name="Xu X."/>
        </authorList>
    </citation>
    <scope>NUCLEOTIDE SEQUENCE</scope>
    <source>
        <strain evidence="2">MT3330</strain>
    </source>
</reference>
<proteinExistence type="predicted"/>
<keyword evidence="3" id="KW-1185">Reference proteome</keyword>
<sequence length="128" mass="14676">MKDDKNIEKFTQQLFEEMGLEKPSSSFVSNVMNAVEASSEKSIKYKPLISKKGWIGIGMCFTGFVIWAFQHPLKTSLVPKLDMHFNLNFLNHMNISDTLIYGASILAVMFIIQLIFLKNRLDKQIETL</sequence>
<feature type="transmembrane region" description="Helical" evidence="1">
    <location>
        <begin position="53"/>
        <end position="70"/>
    </location>
</feature>
<keyword evidence="1" id="KW-0812">Transmembrane</keyword>
<protein>
    <submittedName>
        <fullName evidence="2">Uncharacterized protein</fullName>
    </submittedName>
</protein>
<organism evidence="2 3">
    <name type="scientific">Abyssalbus ytuae</name>
    <dbReference type="NCBI Taxonomy" id="2926907"/>
    <lineage>
        <taxon>Bacteria</taxon>
        <taxon>Pseudomonadati</taxon>
        <taxon>Bacteroidota</taxon>
        <taxon>Flavobacteriia</taxon>
        <taxon>Flavobacteriales</taxon>
        <taxon>Flavobacteriaceae</taxon>
        <taxon>Abyssalbus</taxon>
    </lineage>
</organism>
<dbReference type="RefSeq" id="WP_255843903.1">
    <property type="nucleotide sequence ID" value="NZ_CP094358.1"/>
</dbReference>
<gene>
    <name evidence="2" type="ORF">MQE35_01625</name>
</gene>
<dbReference type="EMBL" id="CP094358">
    <property type="protein sequence ID" value="UOB18011.1"/>
    <property type="molecule type" value="Genomic_DNA"/>
</dbReference>
<evidence type="ECO:0000313" key="2">
    <source>
        <dbReference type="EMBL" id="UOB18011.1"/>
    </source>
</evidence>
<evidence type="ECO:0000256" key="1">
    <source>
        <dbReference type="SAM" id="Phobius"/>
    </source>
</evidence>